<dbReference type="Pfam" id="PF09299">
    <property type="entry name" value="Mu-transpos_C"/>
    <property type="match status" value="1"/>
</dbReference>
<dbReference type="InterPro" id="IPR036397">
    <property type="entry name" value="RNaseH_sf"/>
</dbReference>
<sequence length="642" mass="73831">MSDFVVEEHNIVPIQRSLVDPQVGKFVTHDNTTYKITEVLDFQSVIAVEIDTGRSKALRIKELQPLINDAPPAGFVEVDRLAISDESWAIAEQRYFAIKPLLNISYLTKQDVEKRAKEVSQSVPTLYRWMKLFKAYGVVSALVPQKRGWREGKLRISPLMETIIDEAIKSVYLTTQRARVHKTIEEVCRVCSLRGITAPAGNTIRARIDMIPEKLRLRARGQREVAKKKFTATPGRFPNADAPLMVIQIDHTPLDIILVDDEHRKPIGRPWITLAIDVYSRMVTGYYISFDPPSEVSVAMCVAHSVCPKEEWLVLHEVNAEWPVWGKPNKIHVDNGGEFRSDNFRQSCLMHDINLEFRPVRQPQYGGHIERLLGTFLFEIHSLPGTTFSSIKDRDEYDSDKHSAMTKSEFEVWLAGHICRVYHQRVHSGLGTSPLKQWEIGVFGNKNTVGCGLPPRPANRFAFMLDFMPYEMRTIQTFGVTIDKLTYYADVLRSWINSPDPSDLKKKRKFIFRYDPRDLSQIWFYNPDSEEYFKIPYADLSLPPISSWELRLAKEHLRREGKASINEVEIFQAITELRAMVEESKAKTKRARRLSQRRKEHDKTREQMNQIAEQSTSMKPSTTASFESNLLDDDVEAYGDIA</sequence>
<dbReference type="GO" id="GO:0015074">
    <property type="term" value="P:DNA integration"/>
    <property type="evidence" value="ECO:0007669"/>
    <property type="project" value="InterPro"/>
</dbReference>
<organism evidence="3">
    <name type="scientific">Rheinheimera sp. BAL341</name>
    <dbReference type="NCBI Taxonomy" id="1708203"/>
    <lineage>
        <taxon>Bacteria</taxon>
        <taxon>Pseudomonadati</taxon>
        <taxon>Pseudomonadota</taxon>
        <taxon>Gammaproteobacteria</taxon>
        <taxon>Chromatiales</taxon>
        <taxon>Chromatiaceae</taxon>
        <taxon>Rheinheimera</taxon>
    </lineage>
</organism>
<dbReference type="InterPro" id="IPR015378">
    <property type="entry name" value="Transposase-like_Mu_C"/>
</dbReference>
<evidence type="ECO:0000313" key="3">
    <source>
        <dbReference type="EMBL" id="VHO06334.1"/>
    </source>
</evidence>
<dbReference type="InterPro" id="IPR012337">
    <property type="entry name" value="RNaseH-like_sf"/>
</dbReference>
<dbReference type="PROSITE" id="PS50994">
    <property type="entry name" value="INTEGRASE"/>
    <property type="match status" value="1"/>
</dbReference>
<name>A0A486XWH9_9GAMM</name>
<dbReference type="AlphaFoldDB" id="A0A486XWH9"/>
<feature type="region of interest" description="Disordered" evidence="1">
    <location>
        <begin position="588"/>
        <end position="642"/>
    </location>
</feature>
<dbReference type="GO" id="GO:0003676">
    <property type="term" value="F:nucleic acid binding"/>
    <property type="evidence" value="ECO:0007669"/>
    <property type="project" value="InterPro"/>
</dbReference>
<feature type="compositionally biased region" description="Polar residues" evidence="1">
    <location>
        <begin position="607"/>
        <end position="628"/>
    </location>
</feature>
<feature type="compositionally biased region" description="Basic and acidic residues" evidence="1">
    <location>
        <begin position="597"/>
        <end position="606"/>
    </location>
</feature>
<accession>A0A486XWH9</accession>
<protein>
    <submittedName>
        <fullName evidence="3">TniA putative transposase</fullName>
    </submittedName>
</protein>
<dbReference type="SUPFAM" id="SSF53098">
    <property type="entry name" value="Ribonuclease H-like"/>
    <property type="match status" value="1"/>
</dbReference>
<feature type="compositionally biased region" description="Acidic residues" evidence="1">
    <location>
        <begin position="630"/>
        <end position="642"/>
    </location>
</feature>
<evidence type="ECO:0000259" key="2">
    <source>
        <dbReference type="PROSITE" id="PS50994"/>
    </source>
</evidence>
<gene>
    <name evidence="3" type="ORF">BAL341_3359</name>
</gene>
<dbReference type="InterPro" id="IPR001584">
    <property type="entry name" value="Integrase_cat-core"/>
</dbReference>
<dbReference type="EMBL" id="CAAJGR010000029">
    <property type="protein sequence ID" value="VHO06334.1"/>
    <property type="molecule type" value="Genomic_DNA"/>
</dbReference>
<proteinExistence type="predicted"/>
<feature type="domain" description="Integrase catalytic" evidence="2">
    <location>
        <begin position="239"/>
        <end position="442"/>
    </location>
</feature>
<dbReference type="Gene3D" id="3.30.420.10">
    <property type="entry name" value="Ribonuclease H-like superfamily/Ribonuclease H"/>
    <property type="match status" value="1"/>
</dbReference>
<reference evidence="3" key="1">
    <citation type="submission" date="2019-04" db="EMBL/GenBank/DDBJ databases">
        <authorList>
            <person name="Brambilla D."/>
        </authorList>
    </citation>
    <scope>NUCLEOTIDE SEQUENCE</scope>
    <source>
        <strain evidence="3">BAL1</strain>
    </source>
</reference>
<evidence type="ECO:0000256" key="1">
    <source>
        <dbReference type="SAM" id="MobiDB-lite"/>
    </source>
</evidence>